<name>A0A4V6BIS0_9BACT</name>
<gene>
    <name evidence="2" type="ORF">FDK13_16160</name>
</gene>
<dbReference type="RefSeq" id="WP_137341044.1">
    <property type="nucleotide sequence ID" value="NZ_BSQH01000013.1"/>
</dbReference>
<dbReference type="AlphaFoldDB" id="A0A4V6BIS0"/>
<evidence type="ECO:0000313" key="2">
    <source>
        <dbReference type="EMBL" id="TKT91183.1"/>
    </source>
</evidence>
<sequence>MKLKLLIILTIASFSAFGQTRKETIDWLNSKFESSPIIRNSIQQSTRFLKIEDTGNFSVQEFLYATNVALPTSRNYNGKTLYTGNFKDLSPNSVRSSRVYGEIFIFASCTTGKCVNQQDQGPDFDVYKVSEVAIGVISDPSLEARCKKAFIHLITISGGKKEAF</sequence>
<dbReference type="Proteomes" id="UP000304900">
    <property type="component" value="Unassembled WGS sequence"/>
</dbReference>
<evidence type="ECO:0000256" key="1">
    <source>
        <dbReference type="SAM" id="SignalP"/>
    </source>
</evidence>
<reference evidence="2 3" key="1">
    <citation type="submission" date="2019-05" db="EMBL/GenBank/DDBJ databases">
        <title>Dyadobacter AR-3-8 sp. nov., isolated from arctic soil.</title>
        <authorList>
            <person name="Chaudhary D.K."/>
        </authorList>
    </citation>
    <scope>NUCLEOTIDE SEQUENCE [LARGE SCALE GENOMIC DNA]</scope>
    <source>
        <strain evidence="2 3">AR-3-8</strain>
    </source>
</reference>
<evidence type="ECO:0000313" key="3">
    <source>
        <dbReference type="Proteomes" id="UP000304900"/>
    </source>
</evidence>
<keyword evidence="1" id="KW-0732">Signal</keyword>
<keyword evidence="3" id="KW-1185">Reference proteome</keyword>
<proteinExistence type="predicted"/>
<dbReference type="EMBL" id="SZVO01000007">
    <property type="protein sequence ID" value="TKT91183.1"/>
    <property type="molecule type" value="Genomic_DNA"/>
</dbReference>
<accession>A0A4V6BIS0</accession>
<feature type="signal peptide" evidence="1">
    <location>
        <begin position="1"/>
        <end position="18"/>
    </location>
</feature>
<protein>
    <submittedName>
        <fullName evidence="2">Uncharacterized protein</fullName>
    </submittedName>
</protein>
<organism evidence="2 3">
    <name type="scientific">Dyadobacter frigoris</name>
    <dbReference type="NCBI Taxonomy" id="2576211"/>
    <lineage>
        <taxon>Bacteria</taxon>
        <taxon>Pseudomonadati</taxon>
        <taxon>Bacteroidota</taxon>
        <taxon>Cytophagia</taxon>
        <taxon>Cytophagales</taxon>
        <taxon>Spirosomataceae</taxon>
        <taxon>Dyadobacter</taxon>
    </lineage>
</organism>
<feature type="chain" id="PRO_5020986887" evidence="1">
    <location>
        <begin position="19"/>
        <end position="164"/>
    </location>
</feature>
<comment type="caution">
    <text evidence="2">The sequence shown here is derived from an EMBL/GenBank/DDBJ whole genome shotgun (WGS) entry which is preliminary data.</text>
</comment>